<dbReference type="Pfam" id="PF02518">
    <property type="entry name" value="HATPase_c"/>
    <property type="match status" value="1"/>
</dbReference>
<keyword evidence="2" id="KW-0614">Plasmid</keyword>
<reference evidence="2 3" key="2">
    <citation type="journal article" date="2010" name="J. Bacteriol.">
        <title>Complete genome sequence of the photosynthetic purple nonsulfur bacterium Rhodobacter capsulatus SB 1003.</title>
        <authorList>
            <person name="Strnad H."/>
            <person name="Lapidus A."/>
            <person name="Paces J."/>
            <person name="Ulbrich P."/>
            <person name="Vlcek C."/>
            <person name="Paces V."/>
            <person name="Haselkorn R."/>
        </authorList>
    </citation>
    <scope>NUCLEOTIDE SEQUENCE [LARGE SCALE GENOMIC DNA]</scope>
    <source>
        <strain evidence="3">ATCC BAA-309 / NBRC 16581 / SB1003</strain>
        <plasmid evidence="2">pRCB133</plasmid>
    </source>
</reference>
<dbReference type="HOGENOM" id="CLU_2901253_0_0_5"/>
<evidence type="ECO:0000313" key="3">
    <source>
        <dbReference type="Proteomes" id="UP000002361"/>
    </source>
</evidence>
<sequence length="62" mass="6526">MQPPESAAEGVRAGFSTRRASGGTGMGLAVVRNLLSAHRGGISLATSRPTRFRITFDADPRI</sequence>
<reference key="1">
    <citation type="submission" date="2008-12" db="EMBL/GenBank/DDBJ databases">
        <title>Complete genome sequence of Rhodobacter capsulatus SB1003.</title>
        <authorList>
            <person name="Strnad H."/>
            <person name="Lapidus A."/>
            <person name="Vlcek C."/>
            <person name="Ulbrich P."/>
            <person name="Paces J."/>
            <person name="Maltsev N."/>
            <person name="Kumar V."/>
            <person name="Kogan Y."/>
            <person name="Milgram A."/>
            <person name="Rebrekov D."/>
            <person name="Mazur M."/>
            <person name="Cox R."/>
            <person name="Kyrpides N."/>
            <person name="Kolar M."/>
            <person name="Sachova J."/>
            <person name="Ridl J."/>
            <person name="Ivanova N."/>
            <person name="Kapatral V."/>
            <person name="Los T."/>
            <person name="Lykidis A."/>
            <person name="Mikhailova N."/>
            <person name="Reznik G."/>
            <person name="Vasieva O."/>
            <person name="Fonstein M."/>
            <person name="Paces V."/>
            <person name="Haselkorn R."/>
        </authorList>
    </citation>
    <scope>NUCLEOTIDE SEQUENCE</scope>
    <source>
        <strain>SB1003</strain>
    </source>
</reference>
<dbReference type="EMBL" id="CP001313">
    <property type="protein sequence ID" value="ADE87290.1"/>
    <property type="molecule type" value="Genomic_DNA"/>
</dbReference>
<dbReference type="EC" id="2.7.13.3" evidence="2"/>
<evidence type="ECO:0000259" key="1">
    <source>
        <dbReference type="Pfam" id="PF02518"/>
    </source>
</evidence>
<gene>
    <name evidence="2" type="ordered locus">RCAP_rcp00032</name>
</gene>
<dbReference type="InterPro" id="IPR003594">
    <property type="entry name" value="HATPase_dom"/>
</dbReference>
<dbReference type="AlphaFoldDB" id="D5AVF5"/>
<proteinExistence type="predicted"/>
<evidence type="ECO:0000313" key="2">
    <source>
        <dbReference type="EMBL" id="ADE87290.1"/>
    </source>
</evidence>
<dbReference type="GO" id="GO:0004673">
    <property type="term" value="F:protein histidine kinase activity"/>
    <property type="evidence" value="ECO:0007669"/>
    <property type="project" value="UniProtKB-EC"/>
</dbReference>
<dbReference type="Gene3D" id="3.30.565.10">
    <property type="entry name" value="Histidine kinase-like ATPase, C-terminal domain"/>
    <property type="match status" value="1"/>
</dbReference>
<feature type="domain" description="Histidine kinase/HSP90-like ATPase" evidence="1">
    <location>
        <begin position="14"/>
        <end position="58"/>
    </location>
</feature>
<name>D5AVF5_RHOCB</name>
<dbReference type="SUPFAM" id="SSF55874">
    <property type="entry name" value="ATPase domain of HSP90 chaperone/DNA topoisomerase II/histidine kinase"/>
    <property type="match status" value="1"/>
</dbReference>
<organism evidence="2 3">
    <name type="scientific">Rhodobacter capsulatus (strain ATCC BAA-309 / NBRC 16581 / SB1003)</name>
    <dbReference type="NCBI Taxonomy" id="272942"/>
    <lineage>
        <taxon>Bacteria</taxon>
        <taxon>Pseudomonadati</taxon>
        <taxon>Pseudomonadota</taxon>
        <taxon>Alphaproteobacteria</taxon>
        <taxon>Rhodobacterales</taxon>
        <taxon>Rhodobacter group</taxon>
        <taxon>Rhodobacter</taxon>
    </lineage>
</organism>
<keyword evidence="2" id="KW-0418">Kinase</keyword>
<keyword evidence="2" id="KW-0808">Transferase</keyword>
<geneLocation type="plasmid" evidence="2 3">
    <name>pRCB133</name>
</geneLocation>
<dbReference type="KEGG" id="rcp:RCAP_rcp00032"/>
<keyword evidence="3" id="KW-1185">Reference proteome</keyword>
<accession>D5AVF5</accession>
<dbReference type="Proteomes" id="UP000002361">
    <property type="component" value="Plasmid pRCB133"/>
</dbReference>
<protein>
    <submittedName>
        <fullName evidence="2">Sensor histidine kinase</fullName>
        <ecNumber evidence="2">2.7.13.3</ecNumber>
    </submittedName>
</protein>
<dbReference type="InterPro" id="IPR036890">
    <property type="entry name" value="HATPase_C_sf"/>
</dbReference>